<dbReference type="KEGG" id="cohn:KCTCHS21_28560"/>
<dbReference type="Proteomes" id="UP000289856">
    <property type="component" value="Chromosome"/>
</dbReference>
<evidence type="ECO:0000313" key="1">
    <source>
        <dbReference type="EMBL" id="BBI33457.1"/>
    </source>
</evidence>
<evidence type="ECO:0000313" key="2">
    <source>
        <dbReference type="Proteomes" id="UP000289856"/>
    </source>
</evidence>
<keyword evidence="2" id="KW-1185">Reference proteome</keyword>
<proteinExistence type="predicted"/>
<name>A0A3T1D5S9_9BACL</name>
<dbReference type="EMBL" id="AP019400">
    <property type="protein sequence ID" value="BBI33457.1"/>
    <property type="molecule type" value="Genomic_DNA"/>
</dbReference>
<protein>
    <submittedName>
        <fullName evidence="1">Uncharacterized protein</fullName>
    </submittedName>
</protein>
<dbReference type="AlphaFoldDB" id="A0A3T1D5S9"/>
<reference evidence="1 2" key="1">
    <citation type="submission" date="2019-01" db="EMBL/GenBank/DDBJ databases">
        <title>Complete genome sequence of Cohnella hallensis HS21 isolated from Korean fir (Abies koreana) rhizospheric soil.</title>
        <authorList>
            <person name="Jiang L."/>
            <person name="Kang S.W."/>
            <person name="Kim S."/>
            <person name="Jung J."/>
            <person name="Kim C.Y."/>
            <person name="Kim D.H."/>
            <person name="Kim S.W."/>
            <person name="Lee J."/>
        </authorList>
    </citation>
    <scope>NUCLEOTIDE SEQUENCE [LARGE SCALE GENOMIC DNA]</scope>
    <source>
        <strain evidence="1 2">HS21</strain>
    </source>
</reference>
<sequence length="76" mass="8918">MSGKLFEAYLNSDNEIEINPSNHIVYNLNYASPSYNRKSYLVDIVTVEGLEEYINSHERWLQYMNNKIRNSVTQEG</sequence>
<gene>
    <name evidence="1" type="ORF">KCTCHS21_28560</name>
</gene>
<accession>A0A3T1D5S9</accession>
<organism evidence="1 2">
    <name type="scientific">Cohnella abietis</name>
    <dbReference type="NCBI Taxonomy" id="2507935"/>
    <lineage>
        <taxon>Bacteria</taxon>
        <taxon>Bacillati</taxon>
        <taxon>Bacillota</taxon>
        <taxon>Bacilli</taxon>
        <taxon>Bacillales</taxon>
        <taxon>Paenibacillaceae</taxon>
        <taxon>Cohnella</taxon>
    </lineage>
</organism>